<dbReference type="PROSITE" id="PS00134">
    <property type="entry name" value="TRYPSIN_HIS"/>
    <property type="match status" value="1"/>
</dbReference>
<keyword evidence="3" id="KW-0720">Serine protease</keyword>
<evidence type="ECO:0000256" key="1">
    <source>
        <dbReference type="ARBA" id="ARBA00022670"/>
    </source>
</evidence>
<evidence type="ECO:0000313" key="8">
    <source>
        <dbReference type="Ensembl" id="ENSMODP00000011067.3"/>
    </source>
</evidence>
<organism evidence="8 9">
    <name type="scientific">Monodelphis domestica</name>
    <name type="common">Gray short-tailed opossum</name>
    <dbReference type="NCBI Taxonomy" id="13616"/>
    <lineage>
        <taxon>Eukaryota</taxon>
        <taxon>Metazoa</taxon>
        <taxon>Chordata</taxon>
        <taxon>Craniata</taxon>
        <taxon>Vertebrata</taxon>
        <taxon>Euteleostomi</taxon>
        <taxon>Mammalia</taxon>
        <taxon>Metatheria</taxon>
        <taxon>Didelphimorphia</taxon>
        <taxon>Didelphidae</taxon>
        <taxon>Monodelphis</taxon>
    </lineage>
</organism>
<dbReference type="InParanoid" id="F7CA90"/>
<dbReference type="eggNOG" id="KOG3627">
    <property type="taxonomic scope" value="Eukaryota"/>
</dbReference>
<dbReference type="GO" id="GO:0006508">
    <property type="term" value="P:proteolysis"/>
    <property type="evidence" value="ECO:0007669"/>
    <property type="project" value="UniProtKB-KW"/>
</dbReference>
<dbReference type="CTD" id="203074"/>
<sequence length="315" mass="36049">MRRRLGNQNVIWLLPIILNFLMWGNHLKAEELTPCGQVAVTQTLKNEAEPILGGVNMTNLEVPWHVTIHFKKSYLCGGTILDKWWILTASHCFRNDNASGFKVHLATTDIHSQQVEKRTVKMIILHPNFNQLFMDNDIALLLLNDPIEFGTDKIPICVTKDIKNMKECWVSGWGSSRPKRKTSSSLQKANLQLLNWEECYKKVFMLTENMLCAWDVEGKRDSCQGDSGGPLVCHQGTKKKIWYQVGIVSWGEGCGRKGKPGIYTAVSNYLLWIVLQTRKAGYPYILDAGYFFAPSRCLVLTLYFLSLFYLYNYII</sequence>
<keyword evidence="9" id="KW-1185">Reference proteome</keyword>
<dbReference type="Pfam" id="PF00089">
    <property type="entry name" value="Trypsin"/>
    <property type="match status" value="1"/>
</dbReference>
<evidence type="ECO:0000256" key="5">
    <source>
        <dbReference type="SAM" id="Phobius"/>
    </source>
</evidence>
<keyword evidence="1" id="KW-0645">Protease</keyword>
<dbReference type="PRINTS" id="PR00722">
    <property type="entry name" value="CHYMOTRYPSIN"/>
</dbReference>
<reference evidence="8" key="2">
    <citation type="submission" date="2025-08" db="UniProtKB">
        <authorList>
            <consortium name="Ensembl"/>
        </authorList>
    </citation>
    <scope>IDENTIFICATION</scope>
</reference>
<evidence type="ECO:0000256" key="2">
    <source>
        <dbReference type="ARBA" id="ARBA00022801"/>
    </source>
</evidence>
<reference evidence="8" key="3">
    <citation type="submission" date="2025-09" db="UniProtKB">
        <authorList>
            <consortium name="Ensembl"/>
        </authorList>
    </citation>
    <scope>IDENTIFICATION</scope>
</reference>
<dbReference type="GO" id="GO:0008236">
    <property type="term" value="F:serine-type peptidase activity"/>
    <property type="evidence" value="ECO:0000318"/>
    <property type="project" value="GO_Central"/>
</dbReference>
<dbReference type="Proteomes" id="UP000002280">
    <property type="component" value="Chromosome 1"/>
</dbReference>
<keyword evidence="5" id="KW-0472">Membrane</keyword>
<feature type="chain" id="PRO_5023880203" evidence="6">
    <location>
        <begin position="30"/>
        <end position="315"/>
    </location>
</feature>
<dbReference type="InterPro" id="IPR009003">
    <property type="entry name" value="Peptidase_S1_PA"/>
</dbReference>
<evidence type="ECO:0000313" key="9">
    <source>
        <dbReference type="Proteomes" id="UP000002280"/>
    </source>
</evidence>
<protein>
    <submittedName>
        <fullName evidence="8">Serine protease 55</fullName>
    </submittedName>
</protein>
<dbReference type="InterPro" id="IPR033116">
    <property type="entry name" value="TRYPSIN_SER"/>
</dbReference>
<dbReference type="Bgee" id="ENSMODG00000008883">
    <property type="expression patterns" value="Expressed in spermatocyte and 2 other cell types or tissues"/>
</dbReference>
<dbReference type="STRING" id="13616.ENSMODP00000011067"/>
<dbReference type="GO" id="GO:0005886">
    <property type="term" value="C:plasma membrane"/>
    <property type="evidence" value="ECO:0000318"/>
    <property type="project" value="GO_Central"/>
</dbReference>
<feature type="transmembrane region" description="Helical" evidence="5">
    <location>
        <begin position="288"/>
        <end position="311"/>
    </location>
</feature>
<keyword evidence="5" id="KW-1133">Transmembrane helix</keyword>
<dbReference type="InterPro" id="IPR001254">
    <property type="entry name" value="Trypsin_dom"/>
</dbReference>
<dbReference type="FunCoup" id="F7CA90">
    <property type="interactions" value="70"/>
</dbReference>
<dbReference type="RefSeq" id="XP_007476557.1">
    <property type="nucleotide sequence ID" value="XM_007476495.3"/>
</dbReference>
<dbReference type="PANTHER" id="PTHR24252:SF7">
    <property type="entry name" value="HYALIN"/>
    <property type="match status" value="1"/>
</dbReference>
<accession>F7CA90</accession>
<evidence type="ECO:0000259" key="7">
    <source>
        <dbReference type="SMART" id="SM00020"/>
    </source>
</evidence>
<dbReference type="AlphaFoldDB" id="F7CA90"/>
<dbReference type="FunFam" id="2.40.10.10:FF:000003">
    <property type="entry name" value="Transmembrane serine protease 3"/>
    <property type="match status" value="1"/>
</dbReference>
<dbReference type="PANTHER" id="PTHR24252">
    <property type="entry name" value="ACROSIN-RELATED"/>
    <property type="match status" value="1"/>
</dbReference>
<dbReference type="KEGG" id="mdo:103103922"/>
<proteinExistence type="predicted"/>
<feature type="signal peptide" evidence="6">
    <location>
        <begin position="1"/>
        <end position="29"/>
    </location>
</feature>
<keyword evidence="4" id="KW-1015">Disulfide bond</keyword>
<evidence type="ECO:0000256" key="4">
    <source>
        <dbReference type="ARBA" id="ARBA00023157"/>
    </source>
</evidence>
<dbReference type="GeneID" id="103103922"/>
<dbReference type="SUPFAM" id="SSF50494">
    <property type="entry name" value="Trypsin-like serine proteases"/>
    <property type="match status" value="1"/>
</dbReference>
<dbReference type="SMART" id="SM00020">
    <property type="entry name" value="Tryp_SPc"/>
    <property type="match status" value="1"/>
</dbReference>
<keyword evidence="5" id="KW-0812">Transmembrane</keyword>
<dbReference type="Ensembl" id="ENSMODT00000011284.3">
    <property type="protein sequence ID" value="ENSMODP00000011067.3"/>
    <property type="gene ID" value="ENSMODG00000008883.3"/>
</dbReference>
<evidence type="ECO:0000256" key="3">
    <source>
        <dbReference type="ARBA" id="ARBA00022825"/>
    </source>
</evidence>
<evidence type="ECO:0000256" key="6">
    <source>
        <dbReference type="SAM" id="SignalP"/>
    </source>
</evidence>
<dbReference type="PROSITE" id="PS00135">
    <property type="entry name" value="TRYPSIN_SER"/>
    <property type="match status" value="1"/>
</dbReference>
<dbReference type="CDD" id="cd00190">
    <property type="entry name" value="Tryp_SPc"/>
    <property type="match status" value="1"/>
</dbReference>
<dbReference type="Gene3D" id="2.40.10.10">
    <property type="entry name" value="Trypsin-like serine proteases"/>
    <property type="match status" value="1"/>
</dbReference>
<dbReference type="GeneTree" id="ENSGT00940000156020"/>
<keyword evidence="6" id="KW-0732">Signal</keyword>
<gene>
    <name evidence="8" type="primary">PRSS55</name>
</gene>
<dbReference type="GO" id="GO:0004252">
    <property type="term" value="F:serine-type endopeptidase activity"/>
    <property type="evidence" value="ECO:0007669"/>
    <property type="project" value="InterPro"/>
</dbReference>
<keyword evidence="2" id="KW-0378">Hydrolase</keyword>
<dbReference type="InterPro" id="IPR018114">
    <property type="entry name" value="TRYPSIN_HIS"/>
</dbReference>
<feature type="domain" description="Peptidase S1" evidence="7">
    <location>
        <begin position="50"/>
        <end position="273"/>
    </location>
</feature>
<name>F7CA90_MONDO</name>
<dbReference type="InterPro" id="IPR001314">
    <property type="entry name" value="Peptidase_S1A"/>
</dbReference>
<reference evidence="8 9" key="1">
    <citation type="journal article" date="2007" name="Nature">
        <title>Genome of the marsupial Monodelphis domestica reveals innovation in non-coding sequences.</title>
        <authorList>
            <person name="Mikkelsen T.S."/>
            <person name="Wakefield M.J."/>
            <person name="Aken B."/>
            <person name="Amemiya C.T."/>
            <person name="Chang J.L."/>
            <person name="Duke S."/>
            <person name="Garber M."/>
            <person name="Gentles A.J."/>
            <person name="Goodstadt L."/>
            <person name="Heger A."/>
            <person name="Jurka J."/>
            <person name="Kamal M."/>
            <person name="Mauceli E."/>
            <person name="Searle S.M."/>
            <person name="Sharpe T."/>
            <person name="Baker M.L."/>
            <person name="Batzer M.A."/>
            <person name="Benos P.V."/>
            <person name="Belov K."/>
            <person name="Clamp M."/>
            <person name="Cook A."/>
            <person name="Cuff J."/>
            <person name="Das R."/>
            <person name="Davidow L."/>
            <person name="Deakin J.E."/>
            <person name="Fazzari M.J."/>
            <person name="Glass J.L."/>
            <person name="Grabherr M."/>
            <person name="Greally J.M."/>
            <person name="Gu W."/>
            <person name="Hore T.A."/>
            <person name="Huttley G.A."/>
            <person name="Kleber M."/>
            <person name="Jirtle R.L."/>
            <person name="Koina E."/>
            <person name="Lee J.T."/>
            <person name="Mahony S."/>
            <person name="Marra M.A."/>
            <person name="Miller R.D."/>
            <person name="Nicholls R.D."/>
            <person name="Oda M."/>
            <person name="Papenfuss A.T."/>
            <person name="Parra Z.E."/>
            <person name="Pollock D.D."/>
            <person name="Ray D.A."/>
            <person name="Schein J.E."/>
            <person name="Speed T.P."/>
            <person name="Thompson K."/>
            <person name="VandeBerg J.L."/>
            <person name="Wade C.M."/>
            <person name="Walker J.A."/>
            <person name="Waters P.D."/>
            <person name="Webber C."/>
            <person name="Weidman J.R."/>
            <person name="Xie X."/>
            <person name="Zody M.C."/>
            <person name="Baldwin J."/>
            <person name="Abdouelleil A."/>
            <person name="Abdulkadir J."/>
            <person name="Abebe A."/>
            <person name="Abera B."/>
            <person name="Abreu J."/>
            <person name="Acer S.C."/>
            <person name="Aftuck L."/>
            <person name="Alexander A."/>
            <person name="An P."/>
            <person name="Anderson E."/>
            <person name="Anderson S."/>
            <person name="Arachi H."/>
            <person name="Azer M."/>
            <person name="Bachantsang P."/>
            <person name="Barry A."/>
            <person name="Bayul T."/>
            <person name="Berlin A."/>
            <person name="Bessette D."/>
            <person name="Bloom T."/>
            <person name="Bloom T."/>
            <person name="Boguslavskiy L."/>
            <person name="Bonnet C."/>
            <person name="Boukhgalter B."/>
            <person name="Bourzgui I."/>
            <person name="Brown A."/>
            <person name="Cahill P."/>
            <person name="Channer S."/>
            <person name="Cheshatsang Y."/>
            <person name="Chuda L."/>
            <person name="Citroen M."/>
            <person name="Collymore A."/>
            <person name="Cooke P."/>
            <person name="Costello M."/>
            <person name="D'Aco K."/>
            <person name="Daza R."/>
            <person name="De Haan G."/>
            <person name="DeGray S."/>
            <person name="DeMaso C."/>
            <person name="Dhargay N."/>
            <person name="Dooley K."/>
            <person name="Dooley E."/>
            <person name="Doricent M."/>
            <person name="Dorje P."/>
            <person name="Dorjee K."/>
            <person name="Dupes A."/>
            <person name="Elong R."/>
            <person name="Falk J."/>
            <person name="Farina A."/>
            <person name="Faro S."/>
            <person name="Ferguson D."/>
            <person name="Fisher S."/>
            <person name="Foley C.D."/>
            <person name="Franke A."/>
            <person name="Friedrich D."/>
            <person name="Gadbois L."/>
            <person name="Gearin G."/>
            <person name="Gearin C.R."/>
            <person name="Giannoukos G."/>
            <person name="Goode T."/>
            <person name="Graham J."/>
            <person name="Grandbois E."/>
            <person name="Grewal S."/>
            <person name="Gyaltsen K."/>
            <person name="Hafez N."/>
            <person name="Hagos B."/>
            <person name="Hall J."/>
            <person name="Henson C."/>
            <person name="Hollinger A."/>
            <person name="Honan T."/>
            <person name="Huard M.D."/>
            <person name="Hughes L."/>
            <person name="Hurhula B."/>
            <person name="Husby M.E."/>
            <person name="Kamat A."/>
            <person name="Kanga B."/>
            <person name="Kashin S."/>
            <person name="Khazanovich D."/>
            <person name="Kisner P."/>
            <person name="Lance K."/>
            <person name="Lara M."/>
            <person name="Lee W."/>
            <person name="Lennon N."/>
            <person name="Letendre F."/>
            <person name="LeVine R."/>
            <person name="Lipovsky A."/>
            <person name="Liu X."/>
            <person name="Liu J."/>
            <person name="Liu S."/>
            <person name="Lokyitsang T."/>
            <person name="Lokyitsang Y."/>
            <person name="Lubonja R."/>
            <person name="Lui A."/>
            <person name="MacDonald P."/>
            <person name="Magnisalis V."/>
            <person name="Maru K."/>
            <person name="Matthews C."/>
            <person name="McCusker W."/>
            <person name="McDonough S."/>
            <person name="Mehta T."/>
            <person name="Meldrim J."/>
            <person name="Meneus L."/>
            <person name="Mihai O."/>
            <person name="Mihalev A."/>
            <person name="Mihova T."/>
            <person name="Mittelman R."/>
            <person name="Mlenga V."/>
            <person name="Montmayeur A."/>
            <person name="Mulrain L."/>
            <person name="Navidi A."/>
            <person name="Naylor J."/>
            <person name="Negash T."/>
            <person name="Nguyen T."/>
            <person name="Nguyen N."/>
            <person name="Nicol R."/>
            <person name="Norbu C."/>
            <person name="Norbu N."/>
            <person name="Novod N."/>
            <person name="O'Neill B."/>
            <person name="Osman S."/>
            <person name="Markiewicz E."/>
            <person name="Oyono O.L."/>
            <person name="Patti C."/>
            <person name="Phunkhang P."/>
            <person name="Pierre F."/>
            <person name="Priest M."/>
            <person name="Raghuraman S."/>
            <person name="Rege F."/>
            <person name="Reyes R."/>
            <person name="Rise C."/>
            <person name="Rogov P."/>
            <person name="Ross K."/>
            <person name="Ryan E."/>
            <person name="Settipalli S."/>
            <person name="Shea T."/>
            <person name="Sherpa N."/>
            <person name="Shi L."/>
            <person name="Shih D."/>
            <person name="Sparrow T."/>
            <person name="Spaulding J."/>
            <person name="Stalker J."/>
            <person name="Stange-Thomann N."/>
            <person name="Stavropoulos S."/>
            <person name="Stone C."/>
            <person name="Strader C."/>
            <person name="Tesfaye S."/>
            <person name="Thomson T."/>
            <person name="Thoulutsang Y."/>
            <person name="Thoulutsang D."/>
            <person name="Topham K."/>
            <person name="Topping I."/>
            <person name="Tsamla T."/>
            <person name="Vassiliev H."/>
            <person name="Vo A."/>
            <person name="Wangchuk T."/>
            <person name="Wangdi T."/>
            <person name="Weiand M."/>
            <person name="Wilkinson J."/>
            <person name="Wilson A."/>
            <person name="Yadav S."/>
            <person name="Young G."/>
            <person name="Yu Q."/>
            <person name="Zembek L."/>
            <person name="Zhong D."/>
            <person name="Zimmer A."/>
            <person name="Zwirko Z."/>
            <person name="Jaffe D.B."/>
            <person name="Alvarez P."/>
            <person name="Brockman W."/>
            <person name="Butler J."/>
            <person name="Chin C."/>
            <person name="Gnerre S."/>
            <person name="MacCallum I."/>
            <person name="Graves J.A."/>
            <person name="Ponting C.P."/>
            <person name="Breen M."/>
            <person name="Samollow P.B."/>
            <person name="Lander E.S."/>
            <person name="Lindblad-Toh K."/>
        </authorList>
    </citation>
    <scope>NUCLEOTIDE SEQUENCE [LARGE SCALE GENOMIC DNA]</scope>
</reference>
<dbReference type="OMA" id="ASHCFET"/>
<dbReference type="HOGENOM" id="CLU_1492389_0_0_1"/>
<dbReference type="MEROPS" id="S01.419"/>
<dbReference type="InterPro" id="IPR043504">
    <property type="entry name" value="Peptidase_S1_PA_chymotrypsin"/>
</dbReference>
<dbReference type="OrthoDB" id="546450at2759"/>